<keyword evidence="2" id="KW-0479">Metal-binding</keyword>
<evidence type="ECO:0000313" key="7">
    <source>
        <dbReference type="Proteomes" id="UP000433104"/>
    </source>
</evidence>
<evidence type="ECO:0000256" key="1">
    <source>
        <dbReference type="ARBA" id="ARBA00005495"/>
    </source>
</evidence>
<dbReference type="PANTHER" id="PTHR33337:SF40">
    <property type="entry name" value="CENP-V_GFA DOMAIN-CONTAINING PROTEIN-RELATED"/>
    <property type="match status" value="1"/>
</dbReference>
<dbReference type="Gene3D" id="3.90.1590.10">
    <property type="entry name" value="glutathione-dependent formaldehyde- activating enzyme (gfa)"/>
    <property type="match status" value="1"/>
</dbReference>
<evidence type="ECO:0000313" key="6">
    <source>
        <dbReference type="EMBL" id="MXO85329.1"/>
    </source>
</evidence>
<feature type="domain" description="CENP-V/GFA" evidence="5">
    <location>
        <begin position="6"/>
        <end position="119"/>
    </location>
</feature>
<evidence type="ECO:0000256" key="2">
    <source>
        <dbReference type="ARBA" id="ARBA00022723"/>
    </source>
</evidence>
<keyword evidence="4" id="KW-0456">Lyase</keyword>
<keyword evidence="3" id="KW-0862">Zinc</keyword>
<comment type="caution">
    <text evidence="6">The sequence shown here is derived from an EMBL/GenBank/DDBJ whole genome shotgun (WGS) entry which is preliminary data.</text>
</comment>
<name>A0A844ZHY2_9SPHN</name>
<dbReference type="SUPFAM" id="SSF51316">
    <property type="entry name" value="Mss4-like"/>
    <property type="match status" value="1"/>
</dbReference>
<dbReference type="AlphaFoldDB" id="A0A844ZHY2"/>
<dbReference type="Pfam" id="PF04828">
    <property type="entry name" value="GFA"/>
    <property type="match status" value="1"/>
</dbReference>
<dbReference type="InterPro" id="IPR011057">
    <property type="entry name" value="Mss4-like_sf"/>
</dbReference>
<dbReference type="Proteomes" id="UP000433104">
    <property type="component" value="Unassembled WGS sequence"/>
</dbReference>
<dbReference type="GO" id="GO:0016846">
    <property type="term" value="F:carbon-sulfur lyase activity"/>
    <property type="evidence" value="ECO:0007669"/>
    <property type="project" value="InterPro"/>
</dbReference>
<sequence>MKKPSVMGRCLCGPTSYALSPPYDRIEVCHCIQCRRANGGEFHMVVPVTEQQVGWKSQNRISEYESSSGKFRAFCAGCGAPVYSRRTRRLGQLRLRAGLMPDLPRPSELKQQFGAYPLPWIEPLARTVARPEDEAI</sequence>
<evidence type="ECO:0000256" key="3">
    <source>
        <dbReference type="ARBA" id="ARBA00022833"/>
    </source>
</evidence>
<dbReference type="PROSITE" id="PS51891">
    <property type="entry name" value="CENP_V_GFA"/>
    <property type="match status" value="1"/>
</dbReference>
<accession>A0A844ZHY2</accession>
<keyword evidence="7" id="KW-1185">Reference proteome</keyword>
<dbReference type="OrthoDB" id="7186766at2"/>
<dbReference type="EMBL" id="WTYW01000001">
    <property type="protein sequence ID" value="MXO85329.1"/>
    <property type="molecule type" value="Genomic_DNA"/>
</dbReference>
<reference evidence="6 7" key="1">
    <citation type="submission" date="2019-12" db="EMBL/GenBank/DDBJ databases">
        <title>Genomic-based taxomic classification of the family Erythrobacteraceae.</title>
        <authorList>
            <person name="Xu L."/>
        </authorList>
    </citation>
    <scope>NUCLEOTIDE SEQUENCE [LARGE SCALE GENOMIC DNA]</scope>
    <source>
        <strain evidence="6 7">MCCC 1A09962</strain>
    </source>
</reference>
<dbReference type="PANTHER" id="PTHR33337">
    <property type="entry name" value="GFA DOMAIN-CONTAINING PROTEIN"/>
    <property type="match status" value="1"/>
</dbReference>
<proteinExistence type="inferred from homology"/>
<evidence type="ECO:0000259" key="5">
    <source>
        <dbReference type="PROSITE" id="PS51891"/>
    </source>
</evidence>
<dbReference type="InterPro" id="IPR006913">
    <property type="entry name" value="CENP-V/GFA"/>
</dbReference>
<comment type="similarity">
    <text evidence="1">Belongs to the Gfa family.</text>
</comment>
<protein>
    <recommendedName>
        <fullName evidence="5">CENP-V/GFA domain-containing protein</fullName>
    </recommendedName>
</protein>
<organism evidence="6 7">
    <name type="scientific">Parapontixanthobacter aurantiacus</name>
    <dbReference type="NCBI Taxonomy" id="1463599"/>
    <lineage>
        <taxon>Bacteria</taxon>
        <taxon>Pseudomonadati</taxon>
        <taxon>Pseudomonadota</taxon>
        <taxon>Alphaproteobacteria</taxon>
        <taxon>Sphingomonadales</taxon>
        <taxon>Erythrobacteraceae</taxon>
        <taxon>Parapontixanthobacter</taxon>
    </lineage>
</organism>
<dbReference type="GO" id="GO:0046872">
    <property type="term" value="F:metal ion binding"/>
    <property type="evidence" value="ECO:0007669"/>
    <property type="project" value="UniProtKB-KW"/>
</dbReference>
<evidence type="ECO:0000256" key="4">
    <source>
        <dbReference type="ARBA" id="ARBA00023239"/>
    </source>
</evidence>
<gene>
    <name evidence="6" type="ORF">GRI38_04735</name>
</gene>